<dbReference type="PANTHER" id="PTHR47506:SF1">
    <property type="entry name" value="HTH-TYPE TRANSCRIPTIONAL REGULATOR YJDC"/>
    <property type="match status" value="1"/>
</dbReference>
<evidence type="ECO:0000256" key="4">
    <source>
        <dbReference type="PROSITE-ProRule" id="PRU00335"/>
    </source>
</evidence>
<dbReference type="PROSITE" id="PS50977">
    <property type="entry name" value="HTH_TETR_2"/>
    <property type="match status" value="1"/>
</dbReference>
<accession>G9WJA8</accession>
<sequence>MYLMTTKDKILQSALRLFLLHGYEAVSIADIVKQAAVSKGALYNYFPSKENLFLQTMQQLFSEFGKSMQADFGQQAFDSFHAFYLAFADHYDQVLNDRQPNLSDQLILMTNAARAFPQLKQVVSEQEAVFVAFWRNNIQRATTSGELRTGLPATELSHVYLNLVRGVVIDLVIQEHNSRITKGLLKERFDTIYMLLKKEN</sequence>
<dbReference type="InterPro" id="IPR001647">
    <property type="entry name" value="HTH_TetR"/>
</dbReference>
<evidence type="ECO:0000256" key="3">
    <source>
        <dbReference type="ARBA" id="ARBA00023163"/>
    </source>
</evidence>
<reference evidence="6 7" key="1">
    <citation type="journal article" date="2012" name="PLoS ONE">
        <title>Functional divergence in the genus oenococcus as predicted by genome sequencing of the newly-described species, Oenococcus kitaharae.</title>
        <authorList>
            <person name="Borneman A.R."/>
            <person name="McCarthy J.M."/>
            <person name="Chambers P.J."/>
            <person name="Bartowsky E.J."/>
        </authorList>
    </citation>
    <scope>NUCLEOTIDE SEQUENCE [LARGE SCALE GENOMIC DNA]</scope>
    <source>
        <strain evidence="7">DSM17330</strain>
    </source>
</reference>
<dbReference type="SUPFAM" id="SSF46689">
    <property type="entry name" value="Homeodomain-like"/>
    <property type="match status" value="1"/>
</dbReference>
<dbReference type="PROSITE" id="PS01081">
    <property type="entry name" value="HTH_TETR_1"/>
    <property type="match status" value="1"/>
</dbReference>
<dbReference type="HOGENOM" id="CLU_069356_12_4_9"/>
<dbReference type="Proteomes" id="UP000004959">
    <property type="component" value="Chromosome"/>
</dbReference>
<keyword evidence="2 4" id="KW-0238">DNA-binding</keyword>
<evidence type="ECO:0000256" key="1">
    <source>
        <dbReference type="ARBA" id="ARBA00023015"/>
    </source>
</evidence>
<comment type="caution">
    <text evidence="6">The sequence shown here is derived from an EMBL/GenBank/DDBJ whole genome shotgun (WGS) entry which is preliminary data.</text>
</comment>
<dbReference type="FunFam" id="1.10.10.60:FF:000141">
    <property type="entry name" value="TetR family transcriptional regulator"/>
    <property type="match status" value="1"/>
</dbReference>
<dbReference type="PATRIC" id="fig|1045004.4.peg.601"/>
<dbReference type="EMBL" id="AFVZ01000001">
    <property type="protein sequence ID" value="EHN58714.1"/>
    <property type="molecule type" value="Genomic_DNA"/>
</dbReference>
<protein>
    <submittedName>
        <fullName evidence="6">TetR family transcriptional regulator</fullName>
    </submittedName>
</protein>
<dbReference type="AlphaFoldDB" id="G9WJA8"/>
<dbReference type="OrthoDB" id="9814703at2"/>
<organism evidence="6 7">
    <name type="scientific">Oenococcus kitaharae DSM 17330</name>
    <dbReference type="NCBI Taxonomy" id="1045004"/>
    <lineage>
        <taxon>Bacteria</taxon>
        <taxon>Bacillati</taxon>
        <taxon>Bacillota</taxon>
        <taxon>Bacilli</taxon>
        <taxon>Lactobacillales</taxon>
        <taxon>Lactobacillaceae</taxon>
        <taxon>Oenococcus</taxon>
    </lineage>
</organism>
<dbReference type="InterPro" id="IPR023772">
    <property type="entry name" value="DNA-bd_HTH_TetR-type_CS"/>
</dbReference>
<dbReference type="GO" id="GO:0045892">
    <property type="term" value="P:negative regulation of DNA-templated transcription"/>
    <property type="evidence" value="ECO:0007669"/>
    <property type="project" value="UniProtKB-ARBA"/>
</dbReference>
<evidence type="ECO:0000313" key="7">
    <source>
        <dbReference type="Proteomes" id="UP000004959"/>
    </source>
</evidence>
<dbReference type="PANTHER" id="PTHR47506">
    <property type="entry name" value="TRANSCRIPTIONAL REGULATORY PROTEIN"/>
    <property type="match status" value="1"/>
</dbReference>
<proteinExistence type="predicted"/>
<dbReference type="GO" id="GO:0003677">
    <property type="term" value="F:DNA binding"/>
    <property type="evidence" value="ECO:0007669"/>
    <property type="project" value="UniProtKB-UniRule"/>
</dbReference>
<evidence type="ECO:0000313" key="6">
    <source>
        <dbReference type="EMBL" id="EHN58714.1"/>
    </source>
</evidence>
<gene>
    <name evidence="6" type="ORF">OKIT_0601</name>
</gene>
<dbReference type="SUPFAM" id="SSF48498">
    <property type="entry name" value="Tetracyclin repressor-like, C-terminal domain"/>
    <property type="match status" value="1"/>
</dbReference>
<keyword evidence="1" id="KW-0805">Transcription regulation</keyword>
<name>G9WJA8_9LACO</name>
<keyword evidence="7" id="KW-1185">Reference proteome</keyword>
<dbReference type="InterPro" id="IPR036271">
    <property type="entry name" value="Tet_transcr_reg_TetR-rel_C_sf"/>
</dbReference>
<feature type="domain" description="HTH tetR-type" evidence="5">
    <location>
        <begin position="4"/>
        <end position="64"/>
    </location>
</feature>
<dbReference type="Gene3D" id="1.10.357.10">
    <property type="entry name" value="Tetracycline Repressor, domain 2"/>
    <property type="match status" value="1"/>
</dbReference>
<dbReference type="eggNOG" id="COG1309">
    <property type="taxonomic scope" value="Bacteria"/>
</dbReference>
<evidence type="ECO:0000259" key="5">
    <source>
        <dbReference type="PROSITE" id="PS50977"/>
    </source>
</evidence>
<dbReference type="InterPro" id="IPR009057">
    <property type="entry name" value="Homeodomain-like_sf"/>
</dbReference>
<dbReference type="PRINTS" id="PR00455">
    <property type="entry name" value="HTHTETR"/>
</dbReference>
<feature type="DNA-binding region" description="H-T-H motif" evidence="4">
    <location>
        <begin position="27"/>
        <end position="46"/>
    </location>
</feature>
<keyword evidence="3" id="KW-0804">Transcription</keyword>
<dbReference type="Pfam" id="PF00440">
    <property type="entry name" value="TetR_N"/>
    <property type="match status" value="1"/>
</dbReference>
<evidence type="ECO:0000256" key="2">
    <source>
        <dbReference type="ARBA" id="ARBA00023125"/>
    </source>
</evidence>